<dbReference type="EMBL" id="ATBP01001269">
    <property type="protein sequence ID" value="ETR67665.1"/>
    <property type="molecule type" value="Genomic_DNA"/>
</dbReference>
<accession>A0A1V1NYR1</accession>
<gene>
    <name evidence="2" type="ORF">OMM_11347</name>
</gene>
<feature type="compositionally biased region" description="Polar residues" evidence="1">
    <location>
        <begin position="46"/>
        <end position="56"/>
    </location>
</feature>
<feature type="region of interest" description="Disordered" evidence="1">
    <location>
        <begin position="1"/>
        <end position="20"/>
    </location>
</feature>
<organism evidence="2 3">
    <name type="scientific">Candidatus Magnetoglobus multicellularis str. Araruama</name>
    <dbReference type="NCBI Taxonomy" id="890399"/>
    <lineage>
        <taxon>Bacteria</taxon>
        <taxon>Pseudomonadati</taxon>
        <taxon>Thermodesulfobacteriota</taxon>
        <taxon>Desulfobacteria</taxon>
        <taxon>Desulfobacterales</taxon>
        <taxon>Desulfobacteraceae</taxon>
        <taxon>Candidatus Magnetoglobus</taxon>
    </lineage>
</organism>
<protein>
    <submittedName>
        <fullName evidence="2">Uncharacterized protein</fullName>
    </submittedName>
</protein>
<name>A0A1V1NYR1_9BACT</name>
<dbReference type="Proteomes" id="UP000189670">
    <property type="component" value="Unassembled WGS sequence"/>
</dbReference>
<evidence type="ECO:0000256" key="1">
    <source>
        <dbReference type="SAM" id="MobiDB-lite"/>
    </source>
</evidence>
<evidence type="ECO:0000313" key="2">
    <source>
        <dbReference type="EMBL" id="ETR67665.1"/>
    </source>
</evidence>
<evidence type="ECO:0000313" key="3">
    <source>
        <dbReference type="Proteomes" id="UP000189670"/>
    </source>
</evidence>
<dbReference type="AlphaFoldDB" id="A0A1V1NYR1"/>
<proteinExistence type="predicted"/>
<feature type="region of interest" description="Disordered" evidence="1">
    <location>
        <begin position="32"/>
        <end position="71"/>
    </location>
</feature>
<comment type="caution">
    <text evidence="2">The sequence shown here is derived from an EMBL/GenBank/DDBJ whole genome shotgun (WGS) entry which is preliminary data.</text>
</comment>
<sequence length="71" mass="8210">MSSNEKNITIEPQIDLTPNIPNQLLENNTVETEAQSLPIKNEQDTIENSRPQNRSSRFGRLFKRKKKDNLS</sequence>
<reference evidence="3" key="1">
    <citation type="submission" date="2012-11" db="EMBL/GenBank/DDBJ databases">
        <authorList>
            <person name="Lucero-Rivera Y.E."/>
            <person name="Tovar-Ramirez D."/>
        </authorList>
    </citation>
    <scope>NUCLEOTIDE SEQUENCE [LARGE SCALE GENOMIC DNA]</scope>
    <source>
        <strain evidence="3">Araruama</strain>
    </source>
</reference>
<feature type="compositionally biased region" description="Basic residues" evidence="1">
    <location>
        <begin position="60"/>
        <end position="71"/>
    </location>
</feature>